<comment type="caution">
    <text evidence="2">The sequence shown here is derived from an EMBL/GenBank/DDBJ whole genome shotgun (WGS) entry which is preliminary data.</text>
</comment>
<dbReference type="AlphaFoldDB" id="A0A8K0X1I6"/>
<dbReference type="InterPro" id="IPR029058">
    <property type="entry name" value="AB_hydrolase_fold"/>
</dbReference>
<name>A0A8K0X1I6_9PEZI</name>
<reference evidence="2" key="1">
    <citation type="journal article" date="2021" name="Nat. Commun.">
        <title>Genetic determinants of endophytism in the Arabidopsis root mycobiome.</title>
        <authorList>
            <person name="Mesny F."/>
            <person name="Miyauchi S."/>
            <person name="Thiergart T."/>
            <person name="Pickel B."/>
            <person name="Atanasova L."/>
            <person name="Karlsson M."/>
            <person name="Huettel B."/>
            <person name="Barry K.W."/>
            <person name="Haridas S."/>
            <person name="Chen C."/>
            <person name="Bauer D."/>
            <person name="Andreopoulos W."/>
            <person name="Pangilinan J."/>
            <person name="LaButti K."/>
            <person name="Riley R."/>
            <person name="Lipzen A."/>
            <person name="Clum A."/>
            <person name="Drula E."/>
            <person name="Henrissat B."/>
            <person name="Kohler A."/>
            <person name="Grigoriev I.V."/>
            <person name="Martin F.M."/>
            <person name="Hacquard S."/>
        </authorList>
    </citation>
    <scope>NUCLEOTIDE SEQUENCE</scope>
    <source>
        <strain evidence="2">MPI-CAGE-AT-0016</strain>
    </source>
</reference>
<dbReference type="SUPFAM" id="SSF53474">
    <property type="entry name" value="alpha/beta-Hydrolases"/>
    <property type="match status" value="1"/>
</dbReference>
<dbReference type="PANTHER" id="PTHR37017">
    <property type="entry name" value="AB HYDROLASE-1 DOMAIN-CONTAINING PROTEIN-RELATED"/>
    <property type="match status" value="1"/>
</dbReference>
<feature type="domain" description="AB hydrolase-1" evidence="1">
    <location>
        <begin position="6"/>
        <end position="234"/>
    </location>
</feature>
<evidence type="ECO:0000313" key="3">
    <source>
        <dbReference type="Proteomes" id="UP000813385"/>
    </source>
</evidence>
<dbReference type="PANTHER" id="PTHR37017:SF11">
    <property type="entry name" value="ESTERASE_LIPASE_THIOESTERASE DOMAIN-CONTAINING PROTEIN"/>
    <property type="match status" value="1"/>
</dbReference>
<protein>
    <submittedName>
        <fullName evidence="2">Alpha/beta hydrolase fold-1</fullName>
    </submittedName>
</protein>
<sequence length="249" mass="26123">MTAPTIVFIPGAWHGPEALDAVRRDLSARGYPTSAVPLPSVGTSDPSVAVTADAAAIRAELDKLLAEGKDVILVPHSYGGVPSSNAVRGLSKADRTAAGEKGGVLMIVYMAAFAIPAGTSLLDGLNSQYLPWWDIQDGFVRPKTPVDIFYADVEPELAAKTAATLLPVPFTIFTEKCDYEPWKHGIAAGYIFAENDNALLIQVQKGMASQFPEGSFTASLAASHSPFLSMPKKLGDAIEGAAKHAVGSA</sequence>
<keyword evidence="2" id="KW-0378">Hydrolase</keyword>
<dbReference type="InterPro" id="IPR000073">
    <property type="entry name" value="AB_hydrolase_1"/>
</dbReference>
<accession>A0A8K0X1I6</accession>
<proteinExistence type="predicted"/>
<dbReference type="Gene3D" id="3.40.50.1820">
    <property type="entry name" value="alpha/beta hydrolase"/>
    <property type="match status" value="1"/>
</dbReference>
<dbReference type="Pfam" id="PF12697">
    <property type="entry name" value="Abhydrolase_6"/>
    <property type="match status" value="1"/>
</dbReference>
<dbReference type="InterPro" id="IPR052897">
    <property type="entry name" value="Sec-Metab_Biosynth_Hydrolase"/>
</dbReference>
<gene>
    <name evidence="2" type="ORF">B0T11DRAFT_341906</name>
</gene>
<dbReference type="EMBL" id="JAGPXD010000005">
    <property type="protein sequence ID" value="KAH7353648.1"/>
    <property type="molecule type" value="Genomic_DNA"/>
</dbReference>
<evidence type="ECO:0000259" key="1">
    <source>
        <dbReference type="Pfam" id="PF12697"/>
    </source>
</evidence>
<evidence type="ECO:0000313" key="2">
    <source>
        <dbReference type="EMBL" id="KAH7353648.1"/>
    </source>
</evidence>
<dbReference type="GO" id="GO:0016787">
    <property type="term" value="F:hydrolase activity"/>
    <property type="evidence" value="ECO:0007669"/>
    <property type="project" value="UniProtKB-KW"/>
</dbReference>
<dbReference type="OrthoDB" id="408373at2759"/>
<keyword evidence="3" id="KW-1185">Reference proteome</keyword>
<organism evidence="2 3">
    <name type="scientific">Plectosphaerella cucumerina</name>
    <dbReference type="NCBI Taxonomy" id="40658"/>
    <lineage>
        <taxon>Eukaryota</taxon>
        <taxon>Fungi</taxon>
        <taxon>Dikarya</taxon>
        <taxon>Ascomycota</taxon>
        <taxon>Pezizomycotina</taxon>
        <taxon>Sordariomycetes</taxon>
        <taxon>Hypocreomycetidae</taxon>
        <taxon>Glomerellales</taxon>
        <taxon>Plectosphaerellaceae</taxon>
        <taxon>Plectosphaerella</taxon>
    </lineage>
</organism>
<dbReference type="Proteomes" id="UP000813385">
    <property type="component" value="Unassembled WGS sequence"/>
</dbReference>